<dbReference type="GO" id="GO:0005576">
    <property type="term" value="C:extracellular region"/>
    <property type="evidence" value="ECO:0007669"/>
    <property type="project" value="TreeGrafter"/>
</dbReference>
<organism evidence="8 9">
    <name type="scientific">Psophocarpus tetragonolobus</name>
    <name type="common">Winged bean</name>
    <name type="synonym">Dolichos tetragonolobus</name>
    <dbReference type="NCBI Taxonomy" id="3891"/>
    <lineage>
        <taxon>Eukaryota</taxon>
        <taxon>Viridiplantae</taxon>
        <taxon>Streptophyta</taxon>
        <taxon>Embryophyta</taxon>
        <taxon>Tracheophyta</taxon>
        <taxon>Spermatophyta</taxon>
        <taxon>Magnoliopsida</taxon>
        <taxon>eudicotyledons</taxon>
        <taxon>Gunneridae</taxon>
        <taxon>Pentapetalae</taxon>
        <taxon>rosids</taxon>
        <taxon>fabids</taxon>
        <taxon>Fabales</taxon>
        <taxon>Fabaceae</taxon>
        <taxon>Papilionoideae</taxon>
        <taxon>50 kb inversion clade</taxon>
        <taxon>NPAAA clade</taxon>
        <taxon>indigoferoid/millettioid clade</taxon>
        <taxon>Phaseoleae</taxon>
        <taxon>Psophocarpus</taxon>
    </lineage>
</organism>
<evidence type="ECO:0000256" key="6">
    <source>
        <dbReference type="RuleBase" id="RU004328"/>
    </source>
</evidence>
<dbReference type="CDD" id="cd01061">
    <property type="entry name" value="RNase_T2_euk"/>
    <property type="match status" value="1"/>
</dbReference>
<feature type="signal peptide" evidence="7">
    <location>
        <begin position="1"/>
        <end position="23"/>
    </location>
</feature>
<name>A0AAN9XP32_PSOTE</name>
<dbReference type="InterPro" id="IPR018188">
    <property type="entry name" value="RNase_T2_His_AS_1"/>
</dbReference>
<accession>A0AAN9XP32</accession>
<dbReference type="GO" id="GO:0006401">
    <property type="term" value="P:RNA catabolic process"/>
    <property type="evidence" value="ECO:0007669"/>
    <property type="project" value="TreeGrafter"/>
</dbReference>
<comment type="similarity">
    <text evidence="1 6">Belongs to the RNase T2 family.</text>
</comment>
<proteinExistence type="inferred from homology"/>
<comment type="caution">
    <text evidence="8">The sequence shown here is derived from an EMBL/GenBank/DDBJ whole genome shotgun (WGS) entry which is preliminary data.</text>
</comment>
<evidence type="ECO:0000256" key="4">
    <source>
        <dbReference type="ARBA" id="ARBA00023157"/>
    </source>
</evidence>
<sequence length="209" mass="23227">MITISSISIKLLMLLPLFKIWSPQDFDFFYLVQQWPGSSCDTTRGCCFPLTGKPASNFSIHGLWPTVNDGSYPASCSITRNPFNQSMITDLIPRAEKSWPSLTCAGKKKQGKRSTALNLKDQVDLLQILQSNGIKPDGNFYSIVEMTKAIKQAIGVAPGITCNTDPFGNLQFNEIYLCVDTSASNFIECPVLPRVIRSCKEDNVEFPIF</sequence>
<protein>
    <submittedName>
        <fullName evidence="8">Uncharacterized protein</fullName>
    </submittedName>
</protein>
<dbReference type="PROSITE" id="PS00530">
    <property type="entry name" value="RNASE_T2_1"/>
    <property type="match status" value="1"/>
</dbReference>
<dbReference type="InterPro" id="IPR001568">
    <property type="entry name" value="RNase_T2-like"/>
</dbReference>
<feature type="chain" id="PRO_5043005638" evidence="7">
    <location>
        <begin position="24"/>
        <end position="209"/>
    </location>
</feature>
<keyword evidence="9" id="KW-1185">Reference proteome</keyword>
<dbReference type="PANTHER" id="PTHR11240:SF72">
    <property type="entry name" value="RIBONUCLEASE 1"/>
    <property type="match status" value="1"/>
</dbReference>
<evidence type="ECO:0000256" key="1">
    <source>
        <dbReference type="ARBA" id="ARBA00007469"/>
    </source>
</evidence>
<keyword evidence="5" id="KW-0456">Lyase</keyword>
<evidence type="ECO:0000313" key="8">
    <source>
        <dbReference type="EMBL" id="KAK7400916.1"/>
    </source>
</evidence>
<dbReference type="EMBL" id="JAYMYS010000003">
    <property type="protein sequence ID" value="KAK7400916.1"/>
    <property type="molecule type" value="Genomic_DNA"/>
</dbReference>
<dbReference type="AlphaFoldDB" id="A0AAN9XP32"/>
<dbReference type="GO" id="GO:0003723">
    <property type="term" value="F:RNA binding"/>
    <property type="evidence" value="ECO:0007669"/>
    <property type="project" value="InterPro"/>
</dbReference>
<dbReference type="GO" id="GO:0033897">
    <property type="term" value="F:ribonuclease T2 activity"/>
    <property type="evidence" value="ECO:0007669"/>
    <property type="project" value="InterPro"/>
</dbReference>
<gene>
    <name evidence="8" type="ORF">VNO78_12225</name>
</gene>
<dbReference type="InterPro" id="IPR033697">
    <property type="entry name" value="Ribonuclease_T2_eukaryotic"/>
</dbReference>
<keyword evidence="7" id="KW-0732">Signal</keyword>
<evidence type="ECO:0000256" key="5">
    <source>
        <dbReference type="ARBA" id="ARBA00023239"/>
    </source>
</evidence>
<dbReference type="Gene3D" id="3.90.730.10">
    <property type="entry name" value="Ribonuclease T2-like"/>
    <property type="match status" value="2"/>
</dbReference>
<evidence type="ECO:0000256" key="3">
    <source>
        <dbReference type="ARBA" id="ARBA00022759"/>
    </source>
</evidence>
<dbReference type="PANTHER" id="PTHR11240">
    <property type="entry name" value="RIBONUCLEASE T2"/>
    <property type="match status" value="1"/>
</dbReference>
<dbReference type="Proteomes" id="UP001386955">
    <property type="component" value="Unassembled WGS sequence"/>
</dbReference>
<dbReference type="InterPro" id="IPR036430">
    <property type="entry name" value="RNase_T2-like_sf"/>
</dbReference>
<dbReference type="Pfam" id="PF00445">
    <property type="entry name" value="Ribonuclease_T2"/>
    <property type="match status" value="2"/>
</dbReference>
<keyword evidence="2" id="KW-0540">Nuclease</keyword>
<dbReference type="SUPFAM" id="SSF55895">
    <property type="entry name" value="Ribonuclease Rh-like"/>
    <property type="match status" value="1"/>
</dbReference>
<evidence type="ECO:0000256" key="7">
    <source>
        <dbReference type="SAM" id="SignalP"/>
    </source>
</evidence>
<evidence type="ECO:0000256" key="2">
    <source>
        <dbReference type="ARBA" id="ARBA00022722"/>
    </source>
</evidence>
<reference evidence="8 9" key="1">
    <citation type="submission" date="2024-01" db="EMBL/GenBank/DDBJ databases">
        <title>The genomes of 5 underutilized Papilionoideae crops provide insights into root nodulation and disease resistanc.</title>
        <authorList>
            <person name="Jiang F."/>
        </authorList>
    </citation>
    <scope>NUCLEOTIDE SEQUENCE [LARGE SCALE GENOMIC DNA]</scope>
    <source>
        <strain evidence="8">DUOXIRENSHENG_FW03</strain>
        <tissue evidence="8">Leaves</tissue>
    </source>
</reference>
<keyword evidence="3" id="KW-0255">Endonuclease</keyword>
<keyword evidence="4" id="KW-1015">Disulfide bond</keyword>
<keyword evidence="3" id="KW-0378">Hydrolase</keyword>
<evidence type="ECO:0000313" key="9">
    <source>
        <dbReference type="Proteomes" id="UP001386955"/>
    </source>
</evidence>